<accession>A0A918MIY1</accession>
<protein>
    <recommendedName>
        <fullName evidence="13">Polyketide synthase</fullName>
    </recommendedName>
</protein>
<evidence type="ECO:0000313" key="11">
    <source>
        <dbReference type="EMBL" id="GGW26489.1"/>
    </source>
</evidence>
<dbReference type="InterPro" id="IPR001227">
    <property type="entry name" value="Ac_transferase_dom_sf"/>
</dbReference>
<dbReference type="Pfam" id="PF08659">
    <property type="entry name" value="KR"/>
    <property type="match status" value="1"/>
</dbReference>
<dbReference type="PROSITE" id="PS52004">
    <property type="entry name" value="KS3_2"/>
    <property type="match status" value="1"/>
</dbReference>
<dbReference type="Gene3D" id="3.40.366.10">
    <property type="entry name" value="Malonyl-Coenzyme A Acyl Carrier Protein, domain 2"/>
    <property type="match status" value="1"/>
</dbReference>
<dbReference type="SUPFAM" id="SSF53474">
    <property type="entry name" value="alpha/beta-Hydrolases"/>
    <property type="match status" value="1"/>
</dbReference>
<dbReference type="InterPro" id="IPR036291">
    <property type="entry name" value="NAD(P)-bd_dom_sf"/>
</dbReference>
<dbReference type="FunFam" id="3.40.47.10:FF:000042">
    <property type="entry name" value="Polyketide synthase Pks13"/>
    <property type="match status" value="1"/>
</dbReference>
<dbReference type="SMART" id="SM00826">
    <property type="entry name" value="PKS_DH"/>
    <property type="match status" value="1"/>
</dbReference>
<keyword evidence="12" id="KW-1185">Reference proteome</keyword>
<dbReference type="InterPro" id="IPR036736">
    <property type="entry name" value="ACP-like_sf"/>
</dbReference>
<feature type="domain" description="Ketosynthase family 3 (KS3)" evidence="9">
    <location>
        <begin position="13"/>
        <end position="441"/>
    </location>
</feature>
<dbReference type="Pfam" id="PF00698">
    <property type="entry name" value="Acyl_transf_1"/>
    <property type="match status" value="1"/>
</dbReference>
<dbReference type="SUPFAM" id="SSF51735">
    <property type="entry name" value="NAD(P)-binding Rossmann-fold domains"/>
    <property type="match status" value="2"/>
</dbReference>
<keyword evidence="4" id="KW-0276">Fatty acid metabolism</keyword>
<evidence type="ECO:0000256" key="3">
    <source>
        <dbReference type="ARBA" id="ARBA00022679"/>
    </source>
</evidence>
<dbReference type="InterPro" id="IPR020841">
    <property type="entry name" value="PKS_Beta-ketoAc_synthase_dom"/>
</dbReference>
<dbReference type="InterPro" id="IPR050091">
    <property type="entry name" value="PKS_NRPS_Biosynth_Enz"/>
</dbReference>
<reference evidence="11" key="1">
    <citation type="journal article" date="2014" name="Int. J. Syst. Evol. Microbiol.">
        <title>Complete genome sequence of Corynebacterium casei LMG S-19264T (=DSM 44701T), isolated from a smear-ripened cheese.</title>
        <authorList>
            <consortium name="US DOE Joint Genome Institute (JGI-PGF)"/>
            <person name="Walter F."/>
            <person name="Albersmeier A."/>
            <person name="Kalinowski J."/>
            <person name="Ruckert C."/>
        </authorList>
    </citation>
    <scope>NUCLEOTIDE SEQUENCE</scope>
    <source>
        <strain evidence="11">KCTC 23714</strain>
    </source>
</reference>
<reference evidence="11" key="2">
    <citation type="submission" date="2020-09" db="EMBL/GenBank/DDBJ databases">
        <authorList>
            <person name="Sun Q."/>
            <person name="Kim S."/>
        </authorList>
    </citation>
    <scope>NUCLEOTIDE SEQUENCE</scope>
    <source>
        <strain evidence="11">KCTC 23714</strain>
    </source>
</reference>
<feature type="region of interest" description="N-terminal hotdog fold" evidence="7">
    <location>
        <begin position="1380"/>
        <end position="1504"/>
    </location>
</feature>
<dbReference type="SMART" id="SM00824">
    <property type="entry name" value="PKS_TE"/>
    <property type="match status" value="1"/>
</dbReference>
<dbReference type="PROSITE" id="PS00606">
    <property type="entry name" value="KS3_1"/>
    <property type="match status" value="1"/>
</dbReference>
<feature type="active site" description="Proton acceptor; for dehydratase activity" evidence="7">
    <location>
        <position position="1411"/>
    </location>
</feature>
<dbReference type="InterPro" id="IPR001031">
    <property type="entry name" value="Thioesterase"/>
</dbReference>
<keyword evidence="3" id="KW-0808">Transferase</keyword>
<dbReference type="InterPro" id="IPR029058">
    <property type="entry name" value="AB_hydrolase_fold"/>
</dbReference>
<dbReference type="InterPro" id="IPR014031">
    <property type="entry name" value="Ketoacyl_synth_C"/>
</dbReference>
<evidence type="ECO:0000259" key="8">
    <source>
        <dbReference type="PROSITE" id="PS50075"/>
    </source>
</evidence>
<dbReference type="PROSITE" id="PS52019">
    <property type="entry name" value="PKS_MFAS_DH"/>
    <property type="match status" value="1"/>
</dbReference>
<name>A0A918MIY1_9RHOB</name>
<evidence type="ECO:0008006" key="13">
    <source>
        <dbReference type="Google" id="ProtNLM"/>
    </source>
</evidence>
<dbReference type="InterPro" id="IPR014043">
    <property type="entry name" value="Acyl_transferase_dom"/>
</dbReference>
<dbReference type="SMART" id="SM00822">
    <property type="entry name" value="PKS_KR"/>
    <property type="match status" value="1"/>
</dbReference>
<evidence type="ECO:0000256" key="6">
    <source>
        <dbReference type="ARBA" id="ARBA00023268"/>
    </source>
</evidence>
<dbReference type="Gene3D" id="3.10.129.110">
    <property type="entry name" value="Polyketide synthase dehydratase"/>
    <property type="match status" value="1"/>
</dbReference>
<evidence type="ECO:0000256" key="2">
    <source>
        <dbReference type="ARBA" id="ARBA00022553"/>
    </source>
</evidence>
<feature type="domain" description="Carrier" evidence="8">
    <location>
        <begin position="1756"/>
        <end position="1831"/>
    </location>
</feature>
<dbReference type="Pfam" id="PF21394">
    <property type="entry name" value="Beta-ketacyl_N"/>
    <property type="match status" value="1"/>
</dbReference>
<dbReference type="InterPro" id="IPR049900">
    <property type="entry name" value="PKS_mFAS_DH"/>
</dbReference>
<dbReference type="InterPro" id="IPR013968">
    <property type="entry name" value="PKS_KR"/>
</dbReference>
<dbReference type="InterPro" id="IPR016039">
    <property type="entry name" value="Thiolase-like"/>
</dbReference>
<dbReference type="InterPro" id="IPR049551">
    <property type="entry name" value="PKS_DH_C"/>
</dbReference>
<dbReference type="Pfam" id="PF14765">
    <property type="entry name" value="PS-DH"/>
    <property type="match status" value="1"/>
</dbReference>
<dbReference type="InterPro" id="IPR014030">
    <property type="entry name" value="Ketoacyl_synth_N"/>
</dbReference>
<comment type="caution">
    <text evidence="11">The sequence shown here is derived from an EMBL/GenBank/DDBJ whole genome shotgun (WGS) entry which is preliminary data.</text>
</comment>
<dbReference type="InterPro" id="IPR020807">
    <property type="entry name" value="PKS_DH"/>
</dbReference>
<dbReference type="SMART" id="SM00823">
    <property type="entry name" value="PKS_PP"/>
    <property type="match status" value="1"/>
</dbReference>
<evidence type="ECO:0000259" key="10">
    <source>
        <dbReference type="PROSITE" id="PS52019"/>
    </source>
</evidence>
<dbReference type="GO" id="GO:0006633">
    <property type="term" value="P:fatty acid biosynthetic process"/>
    <property type="evidence" value="ECO:0007669"/>
    <property type="project" value="InterPro"/>
</dbReference>
<dbReference type="InterPro" id="IPR049552">
    <property type="entry name" value="PKS_DH_N"/>
</dbReference>
<dbReference type="RefSeq" id="WP_189633059.1">
    <property type="nucleotide sequence ID" value="NZ_BMYQ01000002.1"/>
</dbReference>
<dbReference type="InterPro" id="IPR009081">
    <property type="entry name" value="PP-bd_ACP"/>
</dbReference>
<dbReference type="Pfam" id="PF00975">
    <property type="entry name" value="Thioesterase"/>
    <property type="match status" value="1"/>
</dbReference>
<keyword evidence="6" id="KW-0511">Multifunctional enzyme</keyword>
<evidence type="ECO:0000256" key="5">
    <source>
        <dbReference type="ARBA" id="ARBA00023098"/>
    </source>
</evidence>
<dbReference type="CDD" id="cd00833">
    <property type="entry name" value="PKS"/>
    <property type="match status" value="1"/>
</dbReference>
<dbReference type="Gene3D" id="3.30.70.250">
    <property type="entry name" value="Malonyl-CoA ACP transacylase, ACP-binding"/>
    <property type="match status" value="1"/>
</dbReference>
<evidence type="ECO:0000256" key="1">
    <source>
        <dbReference type="ARBA" id="ARBA00022450"/>
    </source>
</evidence>
<feature type="region of interest" description="C-terminal hotdog fold" evidence="7">
    <location>
        <begin position="1517"/>
        <end position="1664"/>
    </location>
</feature>
<dbReference type="GO" id="GO:0004315">
    <property type="term" value="F:3-oxoacyl-[acyl-carrier-protein] synthase activity"/>
    <property type="evidence" value="ECO:0007669"/>
    <property type="project" value="InterPro"/>
</dbReference>
<dbReference type="GO" id="GO:0044550">
    <property type="term" value="P:secondary metabolite biosynthetic process"/>
    <property type="evidence" value="ECO:0007669"/>
    <property type="project" value="UniProtKB-ARBA"/>
</dbReference>
<feature type="active site" description="Proton donor; for dehydratase activity" evidence="7">
    <location>
        <position position="1579"/>
    </location>
</feature>
<dbReference type="SUPFAM" id="SSF55048">
    <property type="entry name" value="Probable ACP-binding domain of malonyl-CoA ACP transacylase"/>
    <property type="match status" value="1"/>
</dbReference>
<dbReference type="Proteomes" id="UP000628984">
    <property type="component" value="Unassembled WGS sequence"/>
</dbReference>
<dbReference type="SUPFAM" id="SSF52151">
    <property type="entry name" value="FabD/lysophospholipase-like"/>
    <property type="match status" value="1"/>
</dbReference>
<dbReference type="Pfam" id="PF00109">
    <property type="entry name" value="ketoacyl-synt"/>
    <property type="match status" value="1"/>
</dbReference>
<dbReference type="InterPro" id="IPR020802">
    <property type="entry name" value="TesA-like"/>
</dbReference>
<dbReference type="SUPFAM" id="SSF53901">
    <property type="entry name" value="Thiolase-like"/>
    <property type="match status" value="1"/>
</dbReference>
<keyword evidence="2" id="KW-0597">Phosphoprotein</keyword>
<dbReference type="InterPro" id="IPR016035">
    <property type="entry name" value="Acyl_Trfase/lysoPLipase"/>
</dbReference>
<organism evidence="11 12">
    <name type="scientific">Gemmobacter lanyuensis</name>
    <dbReference type="NCBI Taxonomy" id="1054497"/>
    <lineage>
        <taxon>Bacteria</taxon>
        <taxon>Pseudomonadati</taxon>
        <taxon>Pseudomonadota</taxon>
        <taxon>Alphaproteobacteria</taxon>
        <taxon>Rhodobacterales</taxon>
        <taxon>Paracoccaceae</taxon>
        <taxon>Gemmobacter</taxon>
    </lineage>
</organism>
<dbReference type="InterPro" id="IPR057326">
    <property type="entry name" value="KR_dom"/>
</dbReference>
<dbReference type="SMART" id="SM00825">
    <property type="entry name" value="PKS_KS"/>
    <property type="match status" value="1"/>
</dbReference>
<dbReference type="FunFam" id="1.10.1200.10:FF:000016">
    <property type="entry name" value="Non-ribosomal peptide synthase"/>
    <property type="match status" value="1"/>
</dbReference>
<dbReference type="InterPro" id="IPR020806">
    <property type="entry name" value="PKS_PP-bd"/>
</dbReference>
<keyword evidence="5" id="KW-0443">Lipid metabolism</keyword>
<dbReference type="PANTHER" id="PTHR43775:SF51">
    <property type="entry name" value="INACTIVE PHENOLPHTHIOCEROL SYNTHESIS POLYKETIDE SYNTHASE TYPE I PKS1-RELATED"/>
    <property type="match status" value="1"/>
</dbReference>
<evidence type="ECO:0000256" key="4">
    <source>
        <dbReference type="ARBA" id="ARBA00022832"/>
    </source>
</evidence>
<dbReference type="Gene3D" id="3.40.50.1820">
    <property type="entry name" value="alpha/beta hydrolase"/>
    <property type="match status" value="1"/>
</dbReference>
<dbReference type="InterPro" id="IPR042104">
    <property type="entry name" value="PKS_dehydratase_sf"/>
</dbReference>
<gene>
    <name evidence="11" type="ORF">GCM10011452_13400</name>
</gene>
<dbReference type="Gene3D" id="3.40.50.720">
    <property type="entry name" value="NAD(P)-binding Rossmann-like Domain"/>
    <property type="match status" value="1"/>
</dbReference>
<dbReference type="EMBL" id="BMYQ01000002">
    <property type="protein sequence ID" value="GGW26489.1"/>
    <property type="molecule type" value="Genomic_DNA"/>
</dbReference>
<dbReference type="Gene3D" id="1.10.1200.10">
    <property type="entry name" value="ACP-like"/>
    <property type="match status" value="1"/>
</dbReference>
<dbReference type="GO" id="GO:0004312">
    <property type="term" value="F:fatty acid synthase activity"/>
    <property type="evidence" value="ECO:0007669"/>
    <property type="project" value="TreeGrafter"/>
</dbReference>
<dbReference type="SMART" id="SM00827">
    <property type="entry name" value="PKS_AT"/>
    <property type="match status" value="1"/>
</dbReference>
<dbReference type="SUPFAM" id="SSF47336">
    <property type="entry name" value="ACP-like"/>
    <property type="match status" value="1"/>
</dbReference>
<evidence type="ECO:0000256" key="7">
    <source>
        <dbReference type="PROSITE-ProRule" id="PRU01363"/>
    </source>
</evidence>
<dbReference type="PROSITE" id="PS50075">
    <property type="entry name" value="CARRIER"/>
    <property type="match status" value="1"/>
</dbReference>
<evidence type="ECO:0000259" key="9">
    <source>
        <dbReference type="PROSITE" id="PS52004"/>
    </source>
</evidence>
<dbReference type="InterPro" id="IPR049490">
    <property type="entry name" value="C883_1060-like_KR_N"/>
</dbReference>
<keyword evidence="1" id="KW-0596">Phosphopantetheine</keyword>
<dbReference type="CDD" id="cd08953">
    <property type="entry name" value="KR_2_SDR_x"/>
    <property type="match status" value="1"/>
</dbReference>
<dbReference type="Pfam" id="PF02801">
    <property type="entry name" value="Ketoacyl-synt_C"/>
    <property type="match status" value="1"/>
</dbReference>
<dbReference type="InterPro" id="IPR018201">
    <property type="entry name" value="Ketoacyl_synth_AS"/>
</dbReference>
<dbReference type="Gene3D" id="3.40.47.10">
    <property type="match status" value="1"/>
</dbReference>
<dbReference type="PANTHER" id="PTHR43775">
    <property type="entry name" value="FATTY ACID SYNTHASE"/>
    <property type="match status" value="1"/>
</dbReference>
<sequence>MTGADFTPDGVAETDIAIVGMAAHLPGAPSIVEYWENLRNGIESIRHLSEAELLANGESPARLRQRNYVPAAAILDQFEHFDAEFFGFSPKEAAILDPQHRHFLEVAWEALENAGHVPDRFKGSIGVYAGCGMGSYFYFNLCSNRDLVDGTGMFLLRHTGNDKDFLSTRVSHVFDLRGPSINIQTACSTSLVAVHYATQALLNGECDMALAGGVTIELPHGRGYLFQEGEILSPDGHCHAFDHRAQGTVFGSGAGCVVLRRAVDALRDGDHIWAILKGSAVNNDGAAKAGYLAPSVEGQAACIAEAQAIARISADTVDYVECHGTGTYLGDPIEVAALTQGFAQSAQTVGTCRIGSVKTNIGHLDTAAGVASLIKVALALHHRQIPPTLGYEAPNPAIDFETSPFRVNDRLTDWPAGAHPRRAGVNSLGVGGTNAHAVVQEAPARAPSDDSMWPFQPIVVSARSKAALDAACGRLAAHLRAHPEQPLADVAFTLKEGRRAFEKRRVLVAESHAQAADLLEGKDPRRIFSHDHLGDDPEVVFMFPGGGAQYAGMARDLYETEPEFRDWMDRGLAVLQPRLDYDLRALWLPEVDAMAAANERLKRPSVQLPLIMITEYALAKLYESWGVSPAALIGHSMGENTAACLAGVMSFEDCIGLVHLRGQLFDTVPPGGMLSVPMEEAELRPLLTGDLDMASVNAPGLCVISGPDAALADLAARLAAAGVETQRIAIDIAAHSRMLDPILSRFEAYLRSIPLQAPRLPVISNRTGLPLTAEQATSPEYWVQHLRNTVLFQPGMAHLMSTPGRVYMEMGPGRALSSLAQANGVAAGQVIPALRHPEQAIPDDQWHMASLLRLWACGVAVDWEPIWGGARRCKLPLPGYAFQRKPYFIAPAQPALVEADPLPMKLPDPADWGWTPAWRAKAVVEEDEAAPRTWLVFVDDTGLGDRVLARLQAAGHQVVPVRPGDAFARDGKGGYVLNPERGRDGYEALLRDLSAHGRVPDRIAHLWLVTAEERFRPGSSFLHRNLEQGFQALLSLAQAIAGEDLPRPLHLTVLTTGAAQHKDEGLPYPEKATIAGPVRVIPRELPGVTCATLDVVLPATARGWRARPDPAALDHLADQVAEDLLGAPGNHMALLRGERRYERGLKKLALPLAALDLPQGAAVMITGGFGGIGLTLAERLAAECKARILLVARRDLPPREAWAAHLARFGQAEAVSRRILAVQRLESLGAQVMVAQADVCNAEEMRAAVASATAAFGPLRVVIHAAGVVDDGPLLTKTPAAVEQVMAPKLLGTQVLDQLFPDGSLDLLVLFASSSTVTGPAGQVDYVAANEYLNAYAQSRQGGKTRVLALNWGIWADVGMAAEAMADRSPGTPDPAPVQHRPLLDAVWQDRSGTRIFTTELTTDRWILDGHRTRAGQALIPGTGYLELAAEAAAEAGLPAFELRDLTFLRALEVPDGARRSLRLKLDPTNEGYGFEVRSSHDWKGRIGFALNAQARLLPLRAAPGQIDPAAIAARCGAVTEDPRGLRSPQEDHLTFGPRWRVLHRMALGAGEGLATLTLPLAAQVDLKEGWLMHPALMDLATGWAMGLIAGYRPDHLWVPVSYGRVRVWGPIPARILSWVRNAAPNAAAGPVAVFDVTLADDTGRVLAEISGFTIRKLEGGLAPAPLAERDLEFDTPDPAKPPSPQEERLLHNLSQGISAAEGADAFARALAAGGAQIVVSSLDLPTLVRQAERVEAPRAEGQSFARPDLESDYVEPRTLVERTLVGFWQDLLGVGQVGVEDDFFALGGHSLIAVRLFAMVKKAFRVDFPISILFEAPTIAACAQLIENRIGPQEAEEDRPEPAMRRQFTHLVPMHEGSGGAGTPFFLVAGMFGNVLNLRHLAQILGRDRPFYGLQARGLFGDAPPHTTLPEAARDYIAELRQVQPHGPYLLGGFSGGGLTAWEMARQLEEAGEVVAALVLLDTPLPMRPALSRVDKALIKLAELREKGPRYLIDWAKARYAWEREKRRPKAPTDALHQFHNAEIEAAFRAALPVYDLQPRQGVTALYRPPLDRKWQVSGGNWVSTAKEYVFADNDLTRFAPRLTVHEVPGDHDSMVLDPHVRVLAARLRELFAAAEPRVADLQEAAE</sequence>
<dbReference type="Pfam" id="PF00550">
    <property type="entry name" value="PP-binding"/>
    <property type="match status" value="1"/>
</dbReference>
<feature type="domain" description="PKS/mFAS DH" evidence="10">
    <location>
        <begin position="1380"/>
        <end position="1664"/>
    </location>
</feature>
<dbReference type="Gene3D" id="3.30.70.3290">
    <property type="match status" value="1"/>
</dbReference>
<proteinExistence type="predicted"/>
<dbReference type="InterPro" id="IPR016036">
    <property type="entry name" value="Malonyl_transacylase_ACP-bd"/>
</dbReference>
<dbReference type="Pfam" id="PF21089">
    <property type="entry name" value="PKS_DH_N"/>
    <property type="match status" value="1"/>
</dbReference>
<dbReference type="Pfam" id="PF22621">
    <property type="entry name" value="CurL-like_PKS_C"/>
    <property type="match status" value="1"/>
</dbReference>
<evidence type="ECO:0000313" key="12">
    <source>
        <dbReference type="Proteomes" id="UP000628984"/>
    </source>
</evidence>
<dbReference type="GO" id="GO:0031177">
    <property type="term" value="F:phosphopantetheine binding"/>
    <property type="evidence" value="ECO:0007669"/>
    <property type="project" value="InterPro"/>
</dbReference>